<dbReference type="RefSeq" id="WP_145369385.1">
    <property type="nucleotide sequence ID" value="NZ_CP036275.1"/>
</dbReference>
<dbReference type="AlphaFoldDB" id="A0A517Z6F6"/>
<dbReference type="Pfam" id="PF00072">
    <property type="entry name" value="Response_reg"/>
    <property type="match status" value="1"/>
</dbReference>
<dbReference type="InterPro" id="IPR001789">
    <property type="entry name" value="Sig_transdc_resp-reg_receiver"/>
</dbReference>
<dbReference type="SMART" id="SM00448">
    <property type="entry name" value="REC"/>
    <property type="match status" value="1"/>
</dbReference>
<dbReference type="InterPro" id="IPR011006">
    <property type="entry name" value="CheY-like_superfamily"/>
</dbReference>
<dbReference type="OrthoDB" id="9770645at2"/>
<dbReference type="PROSITE" id="PS50110">
    <property type="entry name" value="RESPONSE_REGULATORY"/>
    <property type="match status" value="1"/>
</dbReference>
<gene>
    <name evidence="5" type="primary">cheY_1</name>
    <name evidence="5" type="ORF">Mal4_23830</name>
</gene>
<dbReference type="Pfam" id="PF13581">
    <property type="entry name" value="HATPase_c_2"/>
    <property type="match status" value="1"/>
</dbReference>
<evidence type="ECO:0000256" key="3">
    <source>
        <dbReference type="PROSITE-ProRule" id="PRU00169"/>
    </source>
</evidence>
<evidence type="ECO:0000256" key="1">
    <source>
        <dbReference type="ARBA" id="ARBA00022553"/>
    </source>
</evidence>
<evidence type="ECO:0000259" key="4">
    <source>
        <dbReference type="PROSITE" id="PS50110"/>
    </source>
</evidence>
<dbReference type="KEGG" id="mri:Mal4_23830"/>
<dbReference type="GO" id="GO:0000160">
    <property type="term" value="P:phosphorelay signal transduction system"/>
    <property type="evidence" value="ECO:0007669"/>
    <property type="project" value="UniProtKB-KW"/>
</dbReference>
<dbReference type="Gene3D" id="3.30.565.10">
    <property type="entry name" value="Histidine kinase-like ATPase, C-terminal domain"/>
    <property type="match status" value="1"/>
</dbReference>
<keyword evidence="1 3" id="KW-0597">Phosphoprotein</keyword>
<dbReference type="Gene3D" id="3.40.50.2300">
    <property type="match status" value="1"/>
</dbReference>
<protein>
    <submittedName>
        <fullName evidence="5">Chemotaxis protein CheY</fullName>
    </submittedName>
</protein>
<evidence type="ECO:0000256" key="2">
    <source>
        <dbReference type="ARBA" id="ARBA00023012"/>
    </source>
</evidence>
<feature type="modified residue" description="4-aspartylphosphate" evidence="3">
    <location>
        <position position="53"/>
    </location>
</feature>
<evidence type="ECO:0000313" key="6">
    <source>
        <dbReference type="Proteomes" id="UP000320496"/>
    </source>
</evidence>
<keyword evidence="2" id="KW-0902">Two-component regulatory system</keyword>
<evidence type="ECO:0000313" key="5">
    <source>
        <dbReference type="EMBL" id="QDU38063.1"/>
    </source>
</evidence>
<dbReference type="PANTHER" id="PTHR44591:SF14">
    <property type="entry name" value="PROTEIN PILG"/>
    <property type="match status" value="1"/>
</dbReference>
<dbReference type="PANTHER" id="PTHR44591">
    <property type="entry name" value="STRESS RESPONSE REGULATOR PROTEIN 1"/>
    <property type="match status" value="1"/>
</dbReference>
<proteinExistence type="predicted"/>
<sequence length="298" mass="33671">MARFLVVDDSARDRRIAGGLLEKHDDWTVYYAKDGEDALPAIEEHLPDMVVTDLQMPRMNGLELVSRVREEFPLIPVILMTAQGSETIAVEALERGAASYVPKRELAHDLVETIERVLSLASEHRGSQRLLQRLTGERFILENDAELISNLVRHVRQAVVDRFLFDATGSYQVATALDEALTNAYFHGNLEVDSALKERDDNAFRDLAEERRHIPPYNSRRIHVETHYSRERVSFVVRDEGPGFDPGTVPDPTVGDNLDRASGRGLLLMRTFMDEMKFNETGNEVTLSKRTSPPEASD</sequence>
<feature type="domain" description="Response regulatory" evidence="4">
    <location>
        <begin position="3"/>
        <end position="118"/>
    </location>
</feature>
<dbReference type="InterPro" id="IPR003594">
    <property type="entry name" value="HATPase_dom"/>
</dbReference>
<organism evidence="5 6">
    <name type="scientific">Maioricimonas rarisocia</name>
    <dbReference type="NCBI Taxonomy" id="2528026"/>
    <lineage>
        <taxon>Bacteria</taxon>
        <taxon>Pseudomonadati</taxon>
        <taxon>Planctomycetota</taxon>
        <taxon>Planctomycetia</taxon>
        <taxon>Planctomycetales</taxon>
        <taxon>Planctomycetaceae</taxon>
        <taxon>Maioricimonas</taxon>
    </lineage>
</organism>
<dbReference type="CDD" id="cd16936">
    <property type="entry name" value="HATPase_RsbW-like"/>
    <property type="match status" value="1"/>
</dbReference>
<accession>A0A517Z6F6</accession>
<dbReference type="InterPro" id="IPR050595">
    <property type="entry name" value="Bact_response_regulator"/>
</dbReference>
<keyword evidence="6" id="KW-1185">Reference proteome</keyword>
<dbReference type="SUPFAM" id="SSF55874">
    <property type="entry name" value="ATPase domain of HSP90 chaperone/DNA topoisomerase II/histidine kinase"/>
    <property type="match status" value="1"/>
</dbReference>
<dbReference type="SUPFAM" id="SSF52172">
    <property type="entry name" value="CheY-like"/>
    <property type="match status" value="1"/>
</dbReference>
<dbReference type="EMBL" id="CP036275">
    <property type="protein sequence ID" value="QDU38063.1"/>
    <property type="molecule type" value="Genomic_DNA"/>
</dbReference>
<name>A0A517Z6F6_9PLAN</name>
<dbReference type="CDD" id="cd00156">
    <property type="entry name" value="REC"/>
    <property type="match status" value="1"/>
</dbReference>
<reference evidence="5 6" key="1">
    <citation type="submission" date="2019-02" db="EMBL/GenBank/DDBJ databases">
        <title>Deep-cultivation of Planctomycetes and their phenomic and genomic characterization uncovers novel biology.</title>
        <authorList>
            <person name="Wiegand S."/>
            <person name="Jogler M."/>
            <person name="Boedeker C."/>
            <person name="Pinto D."/>
            <person name="Vollmers J."/>
            <person name="Rivas-Marin E."/>
            <person name="Kohn T."/>
            <person name="Peeters S.H."/>
            <person name="Heuer A."/>
            <person name="Rast P."/>
            <person name="Oberbeckmann S."/>
            <person name="Bunk B."/>
            <person name="Jeske O."/>
            <person name="Meyerdierks A."/>
            <person name="Storesund J.E."/>
            <person name="Kallscheuer N."/>
            <person name="Luecker S."/>
            <person name="Lage O.M."/>
            <person name="Pohl T."/>
            <person name="Merkel B.J."/>
            <person name="Hornburger P."/>
            <person name="Mueller R.-W."/>
            <person name="Bruemmer F."/>
            <person name="Labrenz M."/>
            <person name="Spormann A.M."/>
            <person name="Op den Camp H."/>
            <person name="Overmann J."/>
            <person name="Amann R."/>
            <person name="Jetten M.S.M."/>
            <person name="Mascher T."/>
            <person name="Medema M.H."/>
            <person name="Devos D.P."/>
            <person name="Kaster A.-K."/>
            <person name="Ovreas L."/>
            <person name="Rohde M."/>
            <person name="Galperin M.Y."/>
            <person name="Jogler C."/>
        </authorList>
    </citation>
    <scope>NUCLEOTIDE SEQUENCE [LARGE SCALE GENOMIC DNA]</scope>
    <source>
        <strain evidence="5 6">Mal4</strain>
    </source>
</reference>
<dbReference type="Proteomes" id="UP000320496">
    <property type="component" value="Chromosome"/>
</dbReference>
<dbReference type="InterPro" id="IPR036890">
    <property type="entry name" value="HATPase_C_sf"/>
</dbReference>